<gene>
    <name evidence="2" type="ORF">EOD39_10913</name>
</gene>
<dbReference type="AlphaFoldDB" id="A0A444TWM6"/>
<organism evidence="2 3">
    <name type="scientific">Acipenser ruthenus</name>
    <name type="common">Sterlet sturgeon</name>
    <dbReference type="NCBI Taxonomy" id="7906"/>
    <lineage>
        <taxon>Eukaryota</taxon>
        <taxon>Metazoa</taxon>
        <taxon>Chordata</taxon>
        <taxon>Craniata</taxon>
        <taxon>Vertebrata</taxon>
        <taxon>Euteleostomi</taxon>
        <taxon>Actinopterygii</taxon>
        <taxon>Chondrostei</taxon>
        <taxon>Acipenseriformes</taxon>
        <taxon>Acipenseridae</taxon>
        <taxon>Acipenser</taxon>
    </lineage>
</organism>
<dbReference type="Proteomes" id="UP000289886">
    <property type="component" value="Unassembled WGS sequence"/>
</dbReference>
<evidence type="ECO:0000313" key="3">
    <source>
        <dbReference type="Proteomes" id="UP000289886"/>
    </source>
</evidence>
<reference evidence="2 3" key="1">
    <citation type="submission" date="2019-01" db="EMBL/GenBank/DDBJ databases">
        <title>Draft Genome and Complete Hox-Cluster Characterization of the Sterlet Sturgeon (Acipenser ruthenus).</title>
        <authorList>
            <person name="Wei Q."/>
        </authorList>
    </citation>
    <scope>NUCLEOTIDE SEQUENCE [LARGE SCALE GENOMIC DNA]</scope>
    <source>
        <strain evidence="2">WHYD16114868_AA</strain>
        <tissue evidence="2">Blood</tissue>
    </source>
</reference>
<feature type="region of interest" description="Disordered" evidence="1">
    <location>
        <begin position="63"/>
        <end position="139"/>
    </location>
</feature>
<accession>A0A444TWM6</accession>
<sequence length="139" mass="14672">MSMEVESVPVDNLTDFDLIPCGADPCVVDPCTLDPYVLDLCTVDPCVLDSHVLDPCTVDPCVLEPSPPVVNHNGNGHGHGEDPGNDSEATESADSENEALDLPSRSGWSHSRRSSSNESFSSNLSAESAEESRQSAGNS</sequence>
<feature type="compositionally biased region" description="Low complexity" evidence="1">
    <location>
        <begin position="104"/>
        <end position="127"/>
    </location>
</feature>
<comment type="caution">
    <text evidence="2">The sequence shown here is derived from an EMBL/GenBank/DDBJ whole genome shotgun (WGS) entry which is preliminary data.</text>
</comment>
<feature type="compositionally biased region" description="Acidic residues" evidence="1">
    <location>
        <begin position="83"/>
        <end position="99"/>
    </location>
</feature>
<dbReference type="EMBL" id="SCEB01215855">
    <property type="protein sequence ID" value="RXM27346.1"/>
    <property type="molecule type" value="Genomic_DNA"/>
</dbReference>
<keyword evidence="3" id="KW-1185">Reference proteome</keyword>
<protein>
    <submittedName>
        <fullName evidence="2">Uncharacterized protein</fullName>
    </submittedName>
</protein>
<name>A0A444TWM6_ACIRT</name>
<evidence type="ECO:0000256" key="1">
    <source>
        <dbReference type="SAM" id="MobiDB-lite"/>
    </source>
</evidence>
<proteinExistence type="predicted"/>
<evidence type="ECO:0000313" key="2">
    <source>
        <dbReference type="EMBL" id="RXM27346.1"/>
    </source>
</evidence>